<proteinExistence type="predicted"/>
<feature type="region of interest" description="Disordered" evidence="1">
    <location>
        <begin position="1"/>
        <end position="115"/>
    </location>
</feature>
<feature type="compositionally biased region" description="Polar residues" evidence="1">
    <location>
        <begin position="47"/>
        <end position="61"/>
    </location>
</feature>
<feature type="non-terminal residue" evidence="2">
    <location>
        <position position="210"/>
    </location>
</feature>
<feature type="non-terminal residue" evidence="2">
    <location>
        <position position="1"/>
    </location>
</feature>
<dbReference type="Proteomes" id="UP000236291">
    <property type="component" value="Unassembled WGS sequence"/>
</dbReference>
<evidence type="ECO:0000313" key="3">
    <source>
        <dbReference type="Proteomes" id="UP000236291"/>
    </source>
</evidence>
<name>A0A2K3KMV2_TRIPR</name>
<feature type="compositionally biased region" description="Polar residues" evidence="1">
    <location>
        <begin position="69"/>
        <end position="94"/>
    </location>
</feature>
<gene>
    <name evidence="2" type="ORF">L195_g055700</name>
</gene>
<sequence>VPSDDPLNELEKHLSPDTLNNHPFSHETTKPKSLTKPKSPAKPKSPQTHPQQESSKPTSDPQPDKTPEPINSPTKQTSPTKSPEPTFEPTNSEPISEPNPTPSVEHVSPERVHTCAPCPSEVDVVANTNSAPESPKAYTTPYTYPTTSDPFGSLSNQFYDDLLRLSELRNRFLVCPTDVDVEVSALKAKMCDMLDVIGEEIKAEIGKRDM</sequence>
<accession>A0A2K3KMV2</accession>
<dbReference type="AlphaFoldDB" id="A0A2K3KMV2"/>
<evidence type="ECO:0000256" key="1">
    <source>
        <dbReference type="SAM" id="MobiDB-lite"/>
    </source>
</evidence>
<reference evidence="2 3" key="1">
    <citation type="journal article" date="2014" name="Am. J. Bot.">
        <title>Genome assembly and annotation for red clover (Trifolium pratense; Fabaceae).</title>
        <authorList>
            <person name="Istvanek J."/>
            <person name="Jaros M."/>
            <person name="Krenek A."/>
            <person name="Repkova J."/>
        </authorList>
    </citation>
    <scope>NUCLEOTIDE SEQUENCE [LARGE SCALE GENOMIC DNA]</scope>
    <source>
        <strain evidence="3">cv. Tatra</strain>
        <tissue evidence="2">Young leaves</tissue>
    </source>
</reference>
<comment type="caution">
    <text evidence="2">The sequence shown here is derived from an EMBL/GenBank/DDBJ whole genome shotgun (WGS) entry which is preliminary data.</text>
</comment>
<protein>
    <submittedName>
        <fullName evidence="2">Uncharacterized protein</fullName>
    </submittedName>
</protein>
<reference evidence="2 3" key="2">
    <citation type="journal article" date="2017" name="Front. Plant Sci.">
        <title>Gene Classification and Mining of Molecular Markers Useful in Red Clover (Trifolium pratense) Breeding.</title>
        <authorList>
            <person name="Istvanek J."/>
            <person name="Dluhosova J."/>
            <person name="Dluhos P."/>
            <person name="Patkova L."/>
            <person name="Nedelnik J."/>
            <person name="Repkova J."/>
        </authorList>
    </citation>
    <scope>NUCLEOTIDE SEQUENCE [LARGE SCALE GENOMIC DNA]</scope>
    <source>
        <strain evidence="3">cv. Tatra</strain>
        <tissue evidence="2">Young leaves</tissue>
    </source>
</reference>
<dbReference type="EMBL" id="ASHM01102499">
    <property type="protein sequence ID" value="PNX67572.1"/>
    <property type="molecule type" value="Genomic_DNA"/>
</dbReference>
<evidence type="ECO:0000313" key="2">
    <source>
        <dbReference type="EMBL" id="PNX67572.1"/>
    </source>
</evidence>
<organism evidence="2 3">
    <name type="scientific">Trifolium pratense</name>
    <name type="common">Red clover</name>
    <dbReference type="NCBI Taxonomy" id="57577"/>
    <lineage>
        <taxon>Eukaryota</taxon>
        <taxon>Viridiplantae</taxon>
        <taxon>Streptophyta</taxon>
        <taxon>Embryophyta</taxon>
        <taxon>Tracheophyta</taxon>
        <taxon>Spermatophyta</taxon>
        <taxon>Magnoliopsida</taxon>
        <taxon>eudicotyledons</taxon>
        <taxon>Gunneridae</taxon>
        <taxon>Pentapetalae</taxon>
        <taxon>rosids</taxon>
        <taxon>fabids</taxon>
        <taxon>Fabales</taxon>
        <taxon>Fabaceae</taxon>
        <taxon>Papilionoideae</taxon>
        <taxon>50 kb inversion clade</taxon>
        <taxon>NPAAA clade</taxon>
        <taxon>Hologalegina</taxon>
        <taxon>IRL clade</taxon>
        <taxon>Trifolieae</taxon>
        <taxon>Trifolium</taxon>
    </lineage>
</organism>